<comment type="caution">
    <text evidence="2">The sequence shown here is derived from an EMBL/GenBank/DDBJ whole genome shotgun (WGS) entry which is preliminary data.</text>
</comment>
<name>A0A9Q0LC69_ANAIG</name>
<evidence type="ECO:0000313" key="3">
    <source>
        <dbReference type="Proteomes" id="UP001149090"/>
    </source>
</evidence>
<proteinExistence type="predicted"/>
<evidence type="ECO:0000256" key="1">
    <source>
        <dbReference type="SAM" id="MobiDB-lite"/>
    </source>
</evidence>
<dbReference type="OrthoDB" id="10677189at2759"/>
<organism evidence="2 3">
    <name type="scientific">Anaeramoeba ignava</name>
    <name type="common">Anaerobic marine amoeba</name>
    <dbReference type="NCBI Taxonomy" id="1746090"/>
    <lineage>
        <taxon>Eukaryota</taxon>
        <taxon>Metamonada</taxon>
        <taxon>Anaeramoebidae</taxon>
        <taxon>Anaeramoeba</taxon>
    </lineage>
</organism>
<accession>A0A9Q0LC69</accession>
<feature type="region of interest" description="Disordered" evidence="1">
    <location>
        <begin position="30"/>
        <end position="60"/>
    </location>
</feature>
<gene>
    <name evidence="2" type="ORF">M0811_11388</name>
</gene>
<sequence length="435" mass="52283">MSFSIKSASVYQIYQLLEFLDLFKSEKQKEKEKEKEKENEKEKEKQKQNEKEKEKEKEKEMEKEINEKEIVFWNVFKANKFEMDFINSSFNTIQQTLSQINPQIQIIFNENEKVLNIQKMNGNNSNYINIKEYNELISILEDQINKKGLFDYMSLAKDFLDEIKKYCLKKFPFISKEEIEPIYIKENVGFQEEWSTFFDLSFESGDDYGNCISCPNPNNFNKRLLDACYDARLIGYGRVYADYFESIFTHIPHEFVHCIQSKKKQLDYSERSWITEHDASILGTSFFYHIVKNMNQKTFHKFFPIEGLIEQFILYEFNHTIELKEKYSNENIQKLYLNWIDDYGLNYPEEDDPNINEETNYYMKQRVSIEGFFYSEDLFNTCFDYCLKDRTGDLKKLKKIIPNQIKIDQQKTSISKLSKPLKEELILKFIERIKD</sequence>
<evidence type="ECO:0000313" key="2">
    <source>
        <dbReference type="EMBL" id="KAJ5070023.1"/>
    </source>
</evidence>
<dbReference type="Proteomes" id="UP001149090">
    <property type="component" value="Unassembled WGS sequence"/>
</dbReference>
<protein>
    <submittedName>
        <fullName evidence="2">Cell growth-regulating nucleolar protein lyar</fullName>
    </submittedName>
</protein>
<dbReference type="AlphaFoldDB" id="A0A9Q0LC69"/>
<dbReference type="EMBL" id="JAPDFW010000100">
    <property type="protein sequence ID" value="KAJ5070023.1"/>
    <property type="molecule type" value="Genomic_DNA"/>
</dbReference>
<keyword evidence="3" id="KW-1185">Reference proteome</keyword>
<reference evidence="2" key="1">
    <citation type="submission" date="2022-10" db="EMBL/GenBank/DDBJ databases">
        <title>Novel sulphate-reducing endosymbionts in the free-living metamonad Anaeramoeba.</title>
        <authorList>
            <person name="Jerlstrom-Hultqvist J."/>
            <person name="Cepicka I."/>
            <person name="Gallot-Lavallee L."/>
            <person name="Salas-Leiva D."/>
            <person name="Curtis B.A."/>
            <person name="Zahonova K."/>
            <person name="Pipaliya S."/>
            <person name="Dacks J."/>
            <person name="Roger A.J."/>
        </authorList>
    </citation>
    <scope>NUCLEOTIDE SEQUENCE</scope>
    <source>
        <strain evidence="2">BMAN</strain>
    </source>
</reference>